<keyword evidence="3" id="KW-1185">Reference proteome</keyword>
<organism evidence="2 3">
    <name type="scientific">Favolaschia claudopus</name>
    <dbReference type="NCBI Taxonomy" id="2862362"/>
    <lineage>
        <taxon>Eukaryota</taxon>
        <taxon>Fungi</taxon>
        <taxon>Dikarya</taxon>
        <taxon>Basidiomycota</taxon>
        <taxon>Agaricomycotina</taxon>
        <taxon>Agaricomycetes</taxon>
        <taxon>Agaricomycetidae</taxon>
        <taxon>Agaricales</taxon>
        <taxon>Marasmiineae</taxon>
        <taxon>Mycenaceae</taxon>
        <taxon>Favolaschia</taxon>
    </lineage>
</organism>
<name>A0AAV9ZQ22_9AGAR</name>
<dbReference type="AlphaFoldDB" id="A0AAV9ZQ22"/>
<evidence type="ECO:0000313" key="3">
    <source>
        <dbReference type="Proteomes" id="UP001362999"/>
    </source>
</evidence>
<dbReference type="EMBL" id="JAWWNJ010000125">
    <property type="protein sequence ID" value="KAK6988176.1"/>
    <property type="molecule type" value="Genomic_DNA"/>
</dbReference>
<gene>
    <name evidence="2" type="ORF">R3P38DRAFT_283251</name>
</gene>
<evidence type="ECO:0000313" key="2">
    <source>
        <dbReference type="EMBL" id="KAK6988176.1"/>
    </source>
</evidence>
<reference evidence="2 3" key="1">
    <citation type="journal article" date="2024" name="J Genomics">
        <title>Draft genome sequencing and assembly of Favolaschia claudopus CIRM-BRFM 2984 isolated from oak limbs.</title>
        <authorList>
            <person name="Navarro D."/>
            <person name="Drula E."/>
            <person name="Chaduli D."/>
            <person name="Cazenave R."/>
            <person name="Ahrendt S."/>
            <person name="Wang J."/>
            <person name="Lipzen A."/>
            <person name="Daum C."/>
            <person name="Barry K."/>
            <person name="Grigoriev I.V."/>
            <person name="Favel A."/>
            <person name="Rosso M.N."/>
            <person name="Martin F."/>
        </authorList>
    </citation>
    <scope>NUCLEOTIDE SEQUENCE [LARGE SCALE GENOMIC DNA]</scope>
    <source>
        <strain evidence="2 3">CIRM-BRFM 2984</strain>
    </source>
</reference>
<feature type="region of interest" description="Disordered" evidence="1">
    <location>
        <begin position="244"/>
        <end position="282"/>
    </location>
</feature>
<sequence length="303" mass="33036">MSDSDPAHDSFMSLIRSRIPSLITRALEPLPSHARSTGLDTSMRSLIEFVAALGFTNGMDCVDVERIKKEAYRDGKREGLRSGMDLGLAKAAQKKRECVSVAVQAFTDPPRCVSASTQTSLLHSPSHFATSASTQTSPTLDDIVLPLSCDLPSTMSDAFELPVPLASSPSSSETVLDAENQKACPAPSPPFVRDFSALRSGDCRPFASLQHRHKRSARPRANRFQTYSTPKACFPNRPRKFIFNISPTTPKTARADRDRRPPPSATPTPPSASMAHSSLAWDHDPRLRDLSRALTALGWVRPG</sequence>
<dbReference type="Proteomes" id="UP001362999">
    <property type="component" value="Unassembled WGS sequence"/>
</dbReference>
<comment type="caution">
    <text evidence="2">The sequence shown here is derived from an EMBL/GenBank/DDBJ whole genome shotgun (WGS) entry which is preliminary data.</text>
</comment>
<evidence type="ECO:0000256" key="1">
    <source>
        <dbReference type="SAM" id="MobiDB-lite"/>
    </source>
</evidence>
<proteinExistence type="predicted"/>
<protein>
    <submittedName>
        <fullName evidence="2">Uncharacterized protein</fullName>
    </submittedName>
</protein>
<accession>A0AAV9ZQ22</accession>